<evidence type="ECO:0000256" key="5">
    <source>
        <dbReference type="PROSITE-ProRule" id="PRU00124"/>
    </source>
</evidence>
<name>A0A0N4YXB3_NIPBR</name>
<dbReference type="PROSITE" id="PS01180">
    <property type="entry name" value="CUB"/>
    <property type="match status" value="2"/>
</dbReference>
<dbReference type="SUPFAM" id="SSF57424">
    <property type="entry name" value="LDL receptor-like module"/>
    <property type="match status" value="1"/>
</dbReference>
<keyword evidence="2 5" id="KW-1015">Disulfide bond</keyword>
<dbReference type="Pfam" id="PF00431">
    <property type="entry name" value="CUB"/>
    <property type="match status" value="2"/>
</dbReference>
<dbReference type="STRING" id="27835.A0A0N4YXB3"/>
<keyword evidence="1" id="KW-0677">Repeat</keyword>
<dbReference type="InterPro" id="IPR016186">
    <property type="entry name" value="C-type_lectin-like/link_sf"/>
</dbReference>
<dbReference type="InterPro" id="IPR000859">
    <property type="entry name" value="CUB_dom"/>
</dbReference>
<proteinExistence type="predicted"/>
<evidence type="ECO:0000259" key="6">
    <source>
        <dbReference type="PROSITE" id="PS01180"/>
    </source>
</evidence>
<gene>
    <name evidence="8" type="ORF">NBR_LOCUS21886</name>
</gene>
<dbReference type="Pfam" id="PF00059">
    <property type="entry name" value="Lectin_C"/>
    <property type="match status" value="1"/>
</dbReference>
<dbReference type="Gene3D" id="3.10.100.10">
    <property type="entry name" value="Mannose-Binding Protein A, subunit A"/>
    <property type="match status" value="1"/>
</dbReference>
<dbReference type="InterPro" id="IPR036055">
    <property type="entry name" value="LDL_receptor-like_sf"/>
</dbReference>
<dbReference type="SUPFAM" id="SSF56436">
    <property type="entry name" value="C-type lectin-like"/>
    <property type="match status" value="1"/>
</dbReference>
<dbReference type="PROSITE" id="PS50041">
    <property type="entry name" value="C_TYPE_LECTIN_2"/>
    <property type="match status" value="1"/>
</dbReference>
<feature type="domain" description="CUB" evidence="6">
    <location>
        <begin position="259"/>
        <end position="341"/>
    </location>
</feature>
<keyword evidence="9" id="KW-1185">Reference proteome</keyword>
<dbReference type="InterPro" id="IPR016187">
    <property type="entry name" value="CTDL_fold"/>
</dbReference>
<dbReference type="InterPro" id="IPR001304">
    <property type="entry name" value="C-type_lectin-like"/>
</dbReference>
<evidence type="ECO:0000313" key="9">
    <source>
        <dbReference type="Proteomes" id="UP000271162"/>
    </source>
</evidence>
<evidence type="ECO:0000256" key="1">
    <source>
        <dbReference type="ARBA" id="ARBA00022737"/>
    </source>
</evidence>
<dbReference type="InterPro" id="IPR023415">
    <property type="entry name" value="LDLR_class-A_CS"/>
</dbReference>
<evidence type="ECO:0000259" key="7">
    <source>
        <dbReference type="PROSITE" id="PS50041"/>
    </source>
</evidence>
<feature type="domain" description="CUB" evidence="6">
    <location>
        <begin position="138"/>
        <end position="255"/>
    </location>
</feature>
<dbReference type="WBParaSite" id="NBR_0002188501-mRNA-1">
    <property type="protein sequence ID" value="NBR_0002188501-mRNA-1"/>
    <property type="gene ID" value="NBR_0002188501"/>
</dbReference>
<dbReference type="SUPFAM" id="SSF49854">
    <property type="entry name" value="Spermadhesin, CUB domain"/>
    <property type="match status" value="2"/>
</dbReference>
<evidence type="ECO:0000256" key="4">
    <source>
        <dbReference type="PROSITE-ProRule" id="PRU00059"/>
    </source>
</evidence>
<sequence>MKKFTTTYSASYDRIVTFPKSCSVSGLTSQQQADDVVFVWSDGVPASRYVGFWKESEPNYKDGSCAMGTLSKSDLEWSLERCNILRPFICEIPACVKGSFFCASGGCVPEARQCNGVDDCGDLSDELNCPASHADVACLQYDKGESGKFSTPNYPSTYKANANCRWVIEAPINSRIQLTFDVFETEEFVDMVIVFDGGPAENSTTVPSTNLVLATLSGTRSDKLTLTSSTNMMIVRFRSDAGVQARGFQAHWRAVPFSCGGVLTAQAFGQTFSSPLYPSGYPAGTECVWTIQAPKSQLITLSIEDVSLSSDDTLILYDGASPSSQILTRYGQNSLCFTIPY</sequence>
<reference evidence="8 9" key="2">
    <citation type="submission" date="2018-11" db="EMBL/GenBank/DDBJ databases">
        <authorList>
            <consortium name="Pathogen Informatics"/>
        </authorList>
    </citation>
    <scope>NUCLEOTIDE SEQUENCE [LARGE SCALE GENOMIC DNA]</scope>
</reference>
<dbReference type="Gene3D" id="4.10.400.10">
    <property type="entry name" value="Low-density Lipoprotein Receptor"/>
    <property type="match status" value="1"/>
</dbReference>
<dbReference type="CDD" id="cd00112">
    <property type="entry name" value="LDLa"/>
    <property type="match status" value="1"/>
</dbReference>
<dbReference type="EMBL" id="UYSL01027021">
    <property type="protein sequence ID" value="VDL86298.1"/>
    <property type="molecule type" value="Genomic_DNA"/>
</dbReference>
<dbReference type="PANTHER" id="PTHR24251:SF37">
    <property type="entry name" value="CUB DOMAIN-CONTAINING PROTEIN"/>
    <property type="match status" value="1"/>
</dbReference>
<dbReference type="CDD" id="cd00037">
    <property type="entry name" value="CLECT"/>
    <property type="match status" value="1"/>
</dbReference>
<evidence type="ECO:0000313" key="10">
    <source>
        <dbReference type="WBParaSite" id="NBR_0002188501-mRNA-1"/>
    </source>
</evidence>
<dbReference type="PANTHER" id="PTHR24251">
    <property type="entry name" value="OVOCHYMASE-RELATED"/>
    <property type="match status" value="1"/>
</dbReference>
<protein>
    <submittedName>
        <fullName evidence="10">CUB domain-containing protein</fullName>
    </submittedName>
</protein>
<dbReference type="SMART" id="SM00192">
    <property type="entry name" value="LDLa"/>
    <property type="match status" value="1"/>
</dbReference>
<dbReference type="Pfam" id="PF00057">
    <property type="entry name" value="Ldl_recept_a"/>
    <property type="match status" value="1"/>
</dbReference>
<evidence type="ECO:0000256" key="2">
    <source>
        <dbReference type="ARBA" id="ARBA00023157"/>
    </source>
</evidence>
<accession>A0A0N4YXB3</accession>
<organism evidence="10">
    <name type="scientific">Nippostrongylus brasiliensis</name>
    <name type="common">Rat hookworm</name>
    <dbReference type="NCBI Taxonomy" id="27835"/>
    <lineage>
        <taxon>Eukaryota</taxon>
        <taxon>Metazoa</taxon>
        <taxon>Ecdysozoa</taxon>
        <taxon>Nematoda</taxon>
        <taxon>Chromadorea</taxon>
        <taxon>Rhabditida</taxon>
        <taxon>Rhabditina</taxon>
        <taxon>Rhabditomorpha</taxon>
        <taxon>Strongyloidea</taxon>
        <taxon>Heligmosomidae</taxon>
        <taxon>Nippostrongylus</taxon>
    </lineage>
</organism>
<dbReference type="PROSITE" id="PS50068">
    <property type="entry name" value="LDLRA_2"/>
    <property type="match status" value="1"/>
</dbReference>
<feature type="disulfide bond" evidence="5">
    <location>
        <begin position="102"/>
        <end position="120"/>
    </location>
</feature>
<feature type="disulfide bond" evidence="5">
    <location>
        <begin position="95"/>
        <end position="107"/>
    </location>
</feature>
<dbReference type="InterPro" id="IPR002172">
    <property type="entry name" value="LDrepeatLR_classA_rpt"/>
</dbReference>
<keyword evidence="3" id="KW-0325">Glycoprotein</keyword>
<dbReference type="FunFam" id="4.10.400.10:FF:000065">
    <property type="entry name" value="Transmembrane protease serine 7"/>
    <property type="match status" value="1"/>
</dbReference>
<dbReference type="PROSITE" id="PS01209">
    <property type="entry name" value="LDLRA_1"/>
    <property type="match status" value="1"/>
</dbReference>
<dbReference type="SMART" id="SM00042">
    <property type="entry name" value="CUB"/>
    <property type="match status" value="2"/>
</dbReference>
<feature type="domain" description="C-type lectin" evidence="7">
    <location>
        <begin position="26"/>
        <end position="91"/>
    </location>
</feature>
<comment type="caution">
    <text evidence="4">Lacks conserved residue(s) required for the propagation of feature annotation.</text>
</comment>
<feature type="disulfide bond" evidence="5">
    <location>
        <begin position="114"/>
        <end position="129"/>
    </location>
</feature>
<reference evidence="10" key="1">
    <citation type="submission" date="2017-02" db="UniProtKB">
        <authorList>
            <consortium name="WormBaseParasite"/>
        </authorList>
    </citation>
    <scope>IDENTIFICATION</scope>
</reference>
<dbReference type="InterPro" id="IPR035914">
    <property type="entry name" value="Sperma_CUB_dom_sf"/>
</dbReference>
<evidence type="ECO:0000256" key="3">
    <source>
        <dbReference type="ARBA" id="ARBA00023180"/>
    </source>
</evidence>
<evidence type="ECO:0000313" key="8">
    <source>
        <dbReference type="EMBL" id="VDL86298.1"/>
    </source>
</evidence>
<dbReference type="Proteomes" id="UP000271162">
    <property type="component" value="Unassembled WGS sequence"/>
</dbReference>
<dbReference type="Gene3D" id="2.60.120.290">
    <property type="entry name" value="Spermadhesin, CUB domain"/>
    <property type="match status" value="2"/>
</dbReference>
<dbReference type="CDD" id="cd00041">
    <property type="entry name" value="CUB"/>
    <property type="match status" value="2"/>
</dbReference>
<dbReference type="AlphaFoldDB" id="A0A0N4YXB3"/>